<comment type="caution">
    <text evidence="1">The sequence shown here is derived from an EMBL/GenBank/DDBJ whole genome shotgun (WGS) entry which is preliminary data.</text>
</comment>
<evidence type="ECO:0000313" key="1">
    <source>
        <dbReference type="EMBL" id="RKG50164.1"/>
    </source>
</evidence>
<dbReference type="PIRSF" id="PIRSF037205">
    <property type="entry name" value="UCP037205"/>
    <property type="match status" value="1"/>
</dbReference>
<name>A0A3A8G5G2_9GAMM</name>
<dbReference type="InterPro" id="IPR017136">
    <property type="entry name" value="UCP037205"/>
</dbReference>
<dbReference type="RefSeq" id="WP_076755130.1">
    <property type="nucleotide sequence ID" value="NZ_RAXZ01000020.1"/>
</dbReference>
<dbReference type="Pfam" id="PF10013">
    <property type="entry name" value="DUF2256"/>
    <property type="match status" value="1"/>
</dbReference>
<gene>
    <name evidence="1" type="ORF">D7V64_12690</name>
</gene>
<dbReference type="Proteomes" id="UP000281084">
    <property type="component" value="Unassembled WGS sequence"/>
</dbReference>
<proteinExistence type="predicted"/>
<accession>A0A3A8G5G2</accession>
<dbReference type="EMBL" id="RAXZ01000020">
    <property type="protein sequence ID" value="RKG50164.1"/>
    <property type="molecule type" value="Genomic_DNA"/>
</dbReference>
<dbReference type="PANTHER" id="PTHR37463">
    <property type="entry name" value="GSL3115 PROTEIN"/>
    <property type="match status" value="1"/>
</dbReference>
<protein>
    <submittedName>
        <fullName evidence="1">DUF2256 domain-containing protein</fullName>
    </submittedName>
</protein>
<organism evidence="1 2">
    <name type="scientific">Acinetobacter cumulans</name>
    <dbReference type="NCBI Taxonomy" id="2136182"/>
    <lineage>
        <taxon>Bacteria</taxon>
        <taxon>Pseudomonadati</taxon>
        <taxon>Pseudomonadota</taxon>
        <taxon>Gammaproteobacteria</taxon>
        <taxon>Moraxellales</taxon>
        <taxon>Moraxellaceae</taxon>
        <taxon>Acinetobacter</taxon>
    </lineage>
</organism>
<reference evidence="1 2" key="1">
    <citation type="submission" date="2018-09" db="EMBL/GenBank/DDBJ databases">
        <title>The draft genome of Acinetobacter spp. strains.</title>
        <authorList>
            <person name="Qin J."/>
            <person name="Feng Y."/>
            <person name="Zong Z."/>
        </authorList>
    </citation>
    <scope>NUCLEOTIDE SEQUENCE [LARGE SCALE GENOMIC DNA]</scope>
    <source>
        <strain evidence="1 2">WCHAc060002</strain>
    </source>
</reference>
<dbReference type="PANTHER" id="PTHR37463:SF1">
    <property type="entry name" value="DUF2256 DOMAIN-CONTAINING PROTEIN"/>
    <property type="match status" value="1"/>
</dbReference>
<dbReference type="AlphaFoldDB" id="A0A3A8G5G2"/>
<sequence>MKKQHLPEKICMHCLRPFTWRKKWQRCWEEVRYCSERCKRESRQRSKSNA</sequence>
<evidence type="ECO:0000313" key="2">
    <source>
        <dbReference type="Proteomes" id="UP000281084"/>
    </source>
</evidence>